<evidence type="ECO:0000259" key="1">
    <source>
        <dbReference type="Pfam" id="PF00535"/>
    </source>
</evidence>
<dbReference type="AlphaFoldDB" id="A0A382ZYN7"/>
<dbReference type="InterPro" id="IPR029044">
    <property type="entry name" value="Nucleotide-diphossugar_trans"/>
</dbReference>
<dbReference type="PANTHER" id="PTHR48090:SF7">
    <property type="entry name" value="RFBJ PROTEIN"/>
    <property type="match status" value="1"/>
</dbReference>
<accession>A0A382ZYN7</accession>
<dbReference type="PANTHER" id="PTHR48090">
    <property type="entry name" value="UNDECAPRENYL-PHOSPHATE 4-DEOXY-4-FORMAMIDO-L-ARABINOSE TRANSFERASE-RELATED"/>
    <property type="match status" value="1"/>
</dbReference>
<organism evidence="2">
    <name type="scientific">marine metagenome</name>
    <dbReference type="NCBI Taxonomy" id="408172"/>
    <lineage>
        <taxon>unclassified sequences</taxon>
        <taxon>metagenomes</taxon>
        <taxon>ecological metagenomes</taxon>
    </lineage>
</organism>
<dbReference type="CDD" id="cd04179">
    <property type="entry name" value="DPM_DPG-synthase_like"/>
    <property type="match status" value="1"/>
</dbReference>
<name>A0A382ZYN7_9ZZZZ</name>
<gene>
    <name evidence="2" type="ORF">METZ01_LOCUS453244</name>
</gene>
<feature type="non-terminal residue" evidence="2">
    <location>
        <position position="1"/>
    </location>
</feature>
<reference evidence="2" key="1">
    <citation type="submission" date="2018-05" db="EMBL/GenBank/DDBJ databases">
        <authorList>
            <person name="Lanie J.A."/>
            <person name="Ng W.-L."/>
            <person name="Kazmierczak K.M."/>
            <person name="Andrzejewski T.M."/>
            <person name="Davidsen T.M."/>
            <person name="Wayne K.J."/>
            <person name="Tettelin H."/>
            <person name="Glass J.I."/>
            <person name="Rusch D."/>
            <person name="Podicherti R."/>
            <person name="Tsui H.-C.T."/>
            <person name="Winkler M.E."/>
        </authorList>
    </citation>
    <scope>NUCLEOTIDE SEQUENCE</scope>
</reference>
<sequence length="255" mass="29244">DSTFGYLSDIQTFLDNIRPLFNPNTRLISTYHSYLWDPLFRLAGLLQFRMPTPELAWLKMRDIETFVSLTGFETVKQEWRVMLPYHFLGLGPLINRYIATLPYLRKLCLRHYLVARLKQSLGPLHEPSASVVIPCRNERGNIEAAIKRMPNFCKSLEVIFVEGHSNDRTWEEIQRVQEQYNSLNIKSIRQPGEGKGDAVRAGFSEATGDLLMILDADLTVPPEDLPKFYSAIARGEGEFINGSRLVYAMDSQAMR</sequence>
<dbReference type="InterPro" id="IPR001173">
    <property type="entry name" value="Glyco_trans_2-like"/>
</dbReference>
<proteinExistence type="predicted"/>
<dbReference type="Gene3D" id="3.90.550.10">
    <property type="entry name" value="Spore Coat Polysaccharide Biosynthesis Protein SpsA, Chain A"/>
    <property type="match status" value="1"/>
</dbReference>
<dbReference type="SUPFAM" id="SSF53448">
    <property type="entry name" value="Nucleotide-diphospho-sugar transferases"/>
    <property type="match status" value="1"/>
</dbReference>
<evidence type="ECO:0000313" key="2">
    <source>
        <dbReference type="EMBL" id="SVE00390.1"/>
    </source>
</evidence>
<dbReference type="InterPro" id="IPR050256">
    <property type="entry name" value="Glycosyltransferase_2"/>
</dbReference>
<feature type="domain" description="Glycosyltransferase 2-like" evidence="1">
    <location>
        <begin position="130"/>
        <end position="251"/>
    </location>
</feature>
<feature type="non-terminal residue" evidence="2">
    <location>
        <position position="255"/>
    </location>
</feature>
<dbReference type="Pfam" id="PF00535">
    <property type="entry name" value="Glycos_transf_2"/>
    <property type="match status" value="1"/>
</dbReference>
<protein>
    <recommendedName>
        <fullName evidence="1">Glycosyltransferase 2-like domain-containing protein</fullName>
    </recommendedName>
</protein>
<dbReference type="EMBL" id="UINC01187592">
    <property type="protein sequence ID" value="SVE00390.1"/>
    <property type="molecule type" value="Genomic_DNA"/>
</dbReference>